<evidence type="ECO:0000259" key="5">
    <source>
        <dbReference type="PROSITE" id="PS50887"/>
    </source>
</evidence>
<name>A0A679GAC4_9GAMM</name>
<organism evidence="7 8">
    <name type="scientific">Metapseudomonas otitidis</name>
    <dbReference type="NCBI Taxonomy" id="319939"/>
    <lineage>
        <taxon>Bacteria</taxon>
        <taxon>Pseudomonadati</taxon>
        <taxon>Pseudomonadota</taxon>
        <taxon>Gammaproteobacteria</taxon>
        <taxon>Pseudomonadales</taxon>
        <taxon>Pseudomonadaceae</taxon>
        <taxon>Metapseudomonas</taxon>
    </lineage>
</organism>
<evidence type="ECO:0000256" key="1">
    <source>
        <dbReference type="ARBA" id="ARBA00001946"/>
    </source>
</evidence>
<comment type="cofactor">
    <cofactor evidence="1">
        <name>Mg(2+)</name>
        <dbReference type="ChEBI" id="CHEBI:18420"/>
    </cofactor>
</comment>
<dbReference type="CDD" id="cd01948">
    <property type="entry name" value="EAL"/>
    <property type="match status" value="1"/>
</dbReference>
<dbReference type="PANTHER" id="PTHR44757:SF2">
    <property type="entry name" value="BIOFILM ARCHITECTURE MAINTENANCE PROTEIN MBAA"/>
    <property type="match status" value="1"/>
</dbReference>
<dbReference type="Pfam" id="PF00563">
    <property type="entry name" value="EAL"/>
    <property type="match status" value="1"/>
</dbReference>
<feature type="transmembrane region" description="Helical" evidence="3">
    <location>
        <begin position="160"/>
        <end position="181"/>
    </location>
</feature>
<dbReference type="KEGG" id="poj:PtoMrB4_14830"/>
<dbReference type="SUPFAM" id="SSF55073">
    <property type="entry name" value="Nucleotide cyclase"/>
    <property type="match status" value="1"/>
</dbReference>
<evidence type="ECO:0000259" key="4">
    <source>
        <dbReference type="PROSITE" id="PS50883"/>
    </source>
</evidence>
<dbReference type="AlphaFoldDB" id="A0A679GAC4"/>
<dbReference type="PROSITE" id="PS50924">
    <property type="entry name" value="MHYT"/>
    <property type="match status" value="1"/>
</dbReference>
<dbReference type="SMART" id="SM00267">
    <property type="entry name" value="GGDEF"/>
    <property type="match status" value="1"/>
</dbReference>
<dbReference type="Proteomes" id="UP000501237">
    <property type="component" value="Chromosome"/>
</dbReference>
<dbReference type="InterPro" id="IPR001633">
    <property type="entry name" value="EAL_dom"/>
</dbReference>
<dbReference type="InterPro" id="IPR000160">
    <property type="entry name" value="GGDEF_dom"/>
</dbReference>
<dbReference type="InterPro" id="IPR005330">
    <property type="entry name" value="MHYT_dom"/>
</dbReference>
<dbReference type="SUPFAM" id="SSF141868">
    <property type="entry name" value="EAL domain-like"/>
    <property type="match status" value="1"/>
</dbReference>
<evidence type="ECO:0000313" key="8">
    <source>
        <dbReference type="Proteomes" id="UP000501237"/>
    </source>
</evidence>
<dbReference type="Pfam" id="PF03707">
    <property type="entry name" value="MHYT"/>
    <property type="match status" value="3"/>
</dbReference>
<feature type="transmembrane region" description="Helical" evidence="3">
    <location>
        <begin position="91"/>
        <end position="113"/>
    </location>
</feature>
<feature type="transmembrane region" description="Helical" evidence="3">
    <location>
        <begin position="26"/>
        <end position="44"/>
    </location>
</feature>
<feature type="domain" description="GGDEF" evidence="5">
    <location>
        <begin position="320"/>
        <end position="452"/>
    </location>
</feature>
<evidence type="ECO:0000313" key="7">
    <source>
        <dbReference type="EMBL" id="BCA27506.1"/>
    </source>
</evidence>
<dbReference type="Pfam" id="PF00990">
    <property type="entry name" value="GGDEF"/>
    <property type="match status" value="1"/>
</dbReference>
<accession>A0A679GAC4</accession>
<dbReference type="RefSeq" id="WP_172432914.1">
    <property type="nucleotide sequence ID" value="NZ_AP022642.1"/>
</dbReference>
<dbReference type="EMBL" id="AP022642">
    <property type="protein sequence ID" value="BCA27506.1"/>
    <property type="molecule type" value="Genomic_DNA"/>
</dbReference>
<feature type="transmembrane region" description="Helical" evidence="3">
    <location>
        <begin position="64"/>
        <end position="85"/>
    </location>
</feature>
<keyword evidence="3" id="KW-1133">Transmembrane helix</keyword>
<dbReference type="Gene3D" id="3.30.70.270">
    <property type="match status" value="1"/>
</dbReference>
<proteinExistence type="predicted"/>
<dbReference type="NCBIfam" id="TIGR00254">
    <property type="entry name" value="GGDEF"/>
    <property type="match status" value="1"/>
</dbReference>
<dbReference type="InterPro" id="IPR029787">
    <property type="entry name" value="Nucleotide_cyclase"/>
</dbReference>
<keyword evidence="3" id="KW-0812">Transmembrane</keyword>
<dbReference type="PROSITE" id="PS50887">
    <property type="entry name" value="GGDEF"/>
    <property type="match status" value="1"/>
</dbReference>
<dbReference type="InterPro" id="IPR052155">
    <property type="entry name" value="Biofilm_reg_signaling"/>
</dbReference>
<dbReference type="CDD" id="cd01949">
    <property type="entry name" value="GGDEF"/>
    <property type="match status" value="1"/>
</dbReference>
<dbReference type="Gene3D" id="3.20.20.450">
    <property type="entry name" value="EAL domain"/>
    <property type="match status" value="1"/>
</dbReference>
<feature type="domain" description="MHYT" evidence="6">
    <location>
        <begin position="24"/>
        <end position="219"/>
    </location>
</feature>
<sequence length="721" mass="79585">MEWLGLRISNELPEGQVRLLDCTHNGWLVLLAFLVASAAAYTALSMGERVANVADPAARRRWYWIGALCLGGGIWSMHFIAMLAFEAPVVLHYNALVTALSLLVVIGVSLATMRTLGHPQLGPRHYLAGSLTLGLGIACMHYTGMAAIRSEATQTYRPELFMLSIDVAVVTSLVALMLAVFFRGRDDSLNHRLRIPASLVMGGAIVSMHFTGMWALELTVSPGTELHLQPPAQNLAMAVSVGLIAFLSLFFGLGAAWADRQLQRRDQDLERVGSLLKQLDQAKAVLQKVAHVDPLTNLPNRRAFNEVFAERLAIHGRTRQSLAVMFLDIDHFKRINDSLGHDAGDALLKAVAERIAAMLRDEDLIARLGGDEFCILAGLHRPEEARVLAQRVMQALKEPIELAGRKMVMTTSIGISLFPEDGESCEELLKHADLALYQSKGSGRNNLHFFSRHLKHKATVELQLEEELRRALAEDRELELHYQPILALAGNRLGKLEALVRWRHPQHGLLTPDRFVGIAEANGFITELDAWVLRRACRELAELGHDGLRVAVNCSALNLCQDELADRVAEALALSGLAANRLELEVTENALMSNINQALTLLHRIRDQGVAVSIDDFGTGYSSLAYLKRLPLDTLKIDRCFIQDLPHAHADMEIVQAIIGMAHTLRLQVVAEGVESEAQLELLRGLGCDFIQGYLLSRPRLLADLRPLLEEWGEGPALNFA</sequence>
<feature type="transmembrane region" description="Helical" evidence="3">
    <location>
        <begin position="125"/>
        <end position="148"/>
    </location>
</feature>
<feature type="domain" description="EAL" evidence="4">
    <location>
        <begin position="461"/>
        <end position="713"/>
    </location>
</feature>
<dbReference type="InterPro" id="IPR035919">
    <property type="entry name" value="EAL_sf"/>
</dbReference>
<dbReference type="InterPro" id="IPR043128">
    <property type="entry name" value="Rev_trsase/Diguanyl_cyclase"/>
</dbReference>
<dbReference type="PANTHER" id="PTHR44757">
    <property type="entry name" value="DIGUANYLATE CYCLASE DGCP"/>
    <property type="match status" value="1"/>
</dbReference>
<dbReference type="GO" id="GO:0003824">
    <property type="term" value="F:catalytic activity"/>
    <property type="evidence" value="ECO:0007669"/>
    <property type="project" value="UniProtKB-ARBA"/>
</dbReference>
<dbReference type="GeneID" id="57396697"/>
<dbReference type="SMART" id="SM00052">
    <property type="entry name" value="EAL"/>
    <property type="match status" value="1"/>
</dbReference>
<feature type="transmembrane region" description="Helical" evidence="3">
    <location>
        <begin position="235"/>
        <end position="258"/>
    </location>
</feature>
<feature type="transmembrane region" description="Helical" evidence="3">
    <location>
        <begin position="193"/>
        <end position="215"/>
    </location>
</feature>
<evidence type="ECO:0000256" key="2">
    <source>
        <dbReference type="ARBA" id="ARBA00004533"/>
    </source>
</evidence>
<dbReference type="PROSITE" id="PS50883">
    <property type="entry name" value="EAL"/>
    <property type="match status" value="1"/>
</dbReference>
<keyword evidence="3" id="KW-0472">Membrane</keyword>
<comment type="subcellular location">
    <subcellularLocation>
        <location evidence="2">Cell inner membrane</location>
    </subcellularLocation>
</comment>
<protein>
    <submittedName>
        <fullName evidence="7">Diguanylate cyclase</fullName>
    </submittedName>
</protein>
<reference evidence="7 8" key="1">
    <citation type="journal article" date="2020" name="Microbiol. Resour. Announc.">
        <title>Complete genome sequence of Pseudomonas otitidis strain MrB4, isolated from Lake Biwa in Japan.</title>
        <authorList>
            <person name="Miyazaki K."/>
            <person name="Hase E."/>
            <person name="Maruya T."/>
        </authorList>
    </citation>
    <scope>NUCLEOTIDE SEQUENCE [LARGE SCALE GENOMIC DNA]</scope>
    <source>
        <strain evidence="7 8">MrB4</strain>
    </source>
</reference>
<evidence type="ECO:0000259" key="6">
    <source>
        <dbReference type="PROSITE" id="PS50924"/>
    </source>
</evidence>
<gene>
    <name evidence="7" type="ORF">PtoMrB4_14830</name>
</gene>
<dbReference type="FunFam" id="3.30.70.270:FF:000001">
    <property type="entry name" value="Diguanylate cyclase domain protein"/>
    <property type="match status" value="1"/>
</dbReference>
<evidence type="ECO:0000256" key="3">
    <source>
        <dbReference type="PROSITE-ProRule" id="PRU00244"/>
    </source>
</evidence>
<dbReference type="GO" id="GO:0005886">
    <property type="term" value="C:plasma membrane"/>
    <property type="evidence" value="ECO:0007669"/>
    <property type="project" value="UniProtKB-SubCell"/>
</dbReference>